<evidence type="ECO:0000256" key="1">
    <source>
        <dbReference type="ARBA" id="ARBA00004245"/>
    </source>
</evidence>
<feature type="region of interest" description="Disordered" evidence="5">
    <location>
        <begin position="109"/>
        <end position="140"/>
    </location>
</feature>
<dbReference type="CDD" id="cd01205">
    <property type="entry name" value="EVH1_WASP-like"/>
    <property type="match status" value="1"/>
</dbReference>
<dbReference type="OrthoDB" id="8963340at2759"/>
<dbReference type="InterPro" id="IPR011993">
    <property type="entry name" value="PH-like_dom_sf"/>
</dbReference>
<dbReference type="SUPFAM" id="SSF47912">
    <property type="entry name" value="Wiscott-Aldrich syndrome protein, WASP, C-terminal domain"/>
    <property type="match status" value="1"/>
</dbReference>
<dbReference type="SMART" id="SM00461">
    <property type="entry name" value="WH1"/>
    <property type="match status" value="1"/>
</dbReference>
<dbReference type="EMBL" id="JANBUO010000903">
    <property type="protein sequence ID" value="KAJ2800912.1"/>
    <property type="molecule type" value="Genomic_DNA"/>
</dbReference>
<dbReference type="Proteomes" id="UP001140094">
    <property type="component" value="Unassembled WGS sequence"/>
</dbReference>
<dbReference type="PROSITE" id="PS50229">
    <property type="entry name" value="WH1"/>
    <property type="match status" value="1"/>
</dbReference>
<dbReference type="GO" id="GO:0003779">
    <property type="term" value="F:actin binding"/>
    <property type="evidence" value="ECO:0007669"/>
    <property type="project" value="InterPro"/>
</dbReference>
<keyword evidence="2" id="KW-0963">Cytoplasm</keyword>
<name>A0A9W8HSH3_9FUNG</name>
<feature type="domain" description="WH1" evidence="6">
    <location>
        <begin position="1"/>
        <end position="107"/>
    </location>
</feature>
<evidence type="ECO:0000259" key="6">
    <source>
        <dbReference type="PROSITE" id="PS50229"/>
    </source>
</evidence>
<dbReference type="InterPro" id="IPR011026">
    <property type="entry name" value="WAS_C"/>
</dbReference>
<reference evidence="8" key="1">
    <citation type="submission" date="2022-07" db="EMBL/GenBank/DDBJ databases">
        <title>Phylogenomic reconstructions and comparative analyses of Kickxellomycotina fungi.</title>
        <authorList>
            <person name="Reynolds N.K."/>
            <person name="Stajich J.E."/>
            <person name="Barry K."/>
            <person name="Grigoriev I.V."/>
            <person name="Crous P."/>
            <person name="Smith M.E."/>
        </authorList>
    </citation>
    <scope>NUCLEOTIDE SEQUENCE</scope>
    <source>
        <strain evidence="8">NRRL 1565</strain>
    </source>
</reference>
<feature type="region of interest" description="Disordered" evidence="5">
    <location>
        <begin position="196"/>
        <end position="471"/>
    </location>
</feature>
<sequence length="494" mass="51436">ILAAAIARLFVARPGQSEWKYTGRFGGLVLVKDAHNRASFLRLVNLGGVAGMPLLWEQEIYEGFEFTEQRPFFFTLLGDEHVFGLDFADSKEAASFAFKVGRRIAKMSGKRGSHGSADAASHAPPPSLPGRGAKPSGAPTATQRILHLDDAKYRKLVKALAAHNITESMLDDPDTAKFIQKFVSQNGSVDNMIRSVKPSAPTAAPPPPPPPPPRRAAPPPPPPRNKAPQGRTAAPASQQQAPLPPPPPPPPPPNSQMEPRHPPRPLSPPVQQQQPPPPPPPRRIHKSPSPVQHYSLADEPQNHSPPQAPPMPPPMPPSSAPPSAPPLPPPSAPPLPPHNPPQLQPAPANSAPEAPPLPSQASAAQPPIAPPAPPIPPPMPPQAPPPPRQSPPSPDSAAPSPPPAPGGANGGDSRSALLASIRNAGGVGSLRKTEKPSSSRASLSSTFPGSRSPDDTSPGAKSSGDLTNALASALAQRSKAIAGDSDSDADDDDW</sequence>
<keyword evidence="3" id="KW-0597">Phosphoprotein</keyword>
<proteinExistence type="predicted"/>
<dbReference type="InterPro" id="IPR033927">
    <property type="entry name" value="WASPfam_EVH1"/>
</dbReference>
<feature type="compositionally biased region" description="Pro residues" evidence="5">
    <location>
        <begin position="306"/>
        <end position="344"/>
    </location>
</feature>
<feature type="compositionally biased region" description="Pro residues" evidence="5">
    <location>
        <begin position="203"/>
        <end position="225"/>
    </location>
</feature>
<evidence type="ECO:0000256" key="2">
    <source>
        <dbReference type="ARBA" id="ARBA00022490"/>
    </source>
</evidence>
<feature type="compositionally biased region" description="Pro residues" evidence="5">
    <location>
        <begin position="264"/>
        <end position="281"/>
    </location>
</feature>
<dbReference type="PROSITE" id="PS51082">
    <property type="entry name" value="WH2"/>
    <property type="match status" value="1"/>
</dbReference>
<dbReference type="GO" id="GO:0005856">
    <property type="term" value="C:cytoskeleton"/>
    <property type="evidence" value="ECO:0007669"/>
    <property type="project" value="UniProtKB-SubCell"/>
</dbReference>
<dbReference type="Pfam" id="PF00568">
    <property type="entry name" value="WH1"/>
    <property type="match status" value="1"/>
</dbReference>
<evidence type="ECO:0000256" key="3">
    <source>
        <dbReference type="ARBA" id="ARBA00022553"/>
    </source>
</evidence>
<comment type="caution">
    <text evidence="8">The sequence shown here is derived from an EMBL/GenBank/DDBJ whole genome shotgun (WGS) entry which is preliminary data.</text>
</comment>
<evidence type="ECO:0000259" key="7">
    <source>
        <dbReference type="PROSITE" id="PS51082"/>
    </source>
</evidence>
<evidence type="ECO:0000256" key="4">
    <source>
        <dbReference type="ARBA" id="ARBA00023212"/>
    </source>
</evidence>
<evidence type="ECO:0008006" key="10">
    <source>
        <dbReference type="Google" id="ProtNLM"/>
    </source>
</evidence>
<dbReference type="InterPro" id="IPR000697">
    <property type="entry name" value="WH1/EVH1_dom"/>
</dbReference>
<evidence type="ECO:0000256" key="5">
    <source>
        <dbReference type="SAM" id="MobiDB-lite"/>
    </source>
</evidence>
<evidence type="ECO:0000313" key="9">
    <source>
        <dbReference type="Proteomes" id="UP001140094"/>
    </source>
</evidence>
<dbReference type="Gene3D" id="2.30.29.30">
    <property type="entry name" value="Pleckstrin-homology domain (PH domain)/Phosphotyrosine-binding domain (PTB)"/>
    <property type="match status" value="1"/>
</dbReference>
<protein>
    <recommendedName>
        <fullName evidence="10">WH1-domain-containing protein</fullName>
    </recommendedName>
</protein>
<feature type="compositionally biased region" description="Polar residues" evidence="5">
    <location>
        <begin position="438"/>
        <end position="449"/>
    </location>
</feature>
<organism evidence="8 9">
    <name type="scientific">Coemansia guatemalensis</name>
    <dbReference type="NCBI Taxonomy" id="2761395"/>
    <lineage>
        <taxon>Eukaryota</taxon>
        <taxon>Fungi</taxon>
        <taxon>Fungi incertae sedis</taxon>
        <taxon>Zoopagomycota</taxon>
        <taxon>Kickxellomycotina</taxon>
        <taxon>Kickxellomycetes</taxon>
        <taxon>Kickxellales</taxon>
        <taxon>Kickxellaceae</taxon>
        <taxon>Coemansia</taxon>
    </lineage>
</organism>
<comment type="subcellular location">
    <subcellularLocation>
        <location evidence="1">Cytoplasm</location>
        <location evidence="1">Cytoskeleton</location>
    </subcellularLocation>
</comment>
<dbReference type="AlphaFoldDB" id="A0A9W8HSH3"/>
<keyword evidence="4" id="KW-0206">Cytoskeleton</keyword>
<evidence type="ECO:0000313" key="8">
    <source>
        <dbReference type="EMBL" id="KAJ2800912.1"/>
    </source>
</evidence>
<dbReference type="Pfam" id="PF02205">
    <property type="entry name" value="WH2"/>
    <property type="match status" value="1"/>
</dbReference>
<accession>A0A9W8HSH3</accession>
<dbReference type="InterPro" id="IPR003124">
    <property type="entry name" value="WH2_dom"/>
</dbReference>
<keyword evidence="9" id="KW-1185">Reference proteome</keyword>
<gene>
    <name evidence="8" type="ORF">H4R20_003877</name>
</gene>
<feature type="compositionally biased region" description="Pro residues" evidence="5">
    <location>
        <begin position="242"/>
        <end position="254"/>
    </location>
</feature>
<feature type="domain" description="WH2" evidence="7">
    <location>
        <begin position="413"/>
        <end position="433"/>
    </location>
</feature>
<dbReference type="SUPFAM" id="SSF50729">
    <property type="entry name" value="PH domain-like"/>
    <property type="match status" value="1"/>
</dbReference>
<feature type="compositionally biased region" description="Pro residues" evidence="5">
    <location>
        <begin position="367"/>
        <end position="405"/>
    </location>
</feature>
<feature type="non-terminal residue" evidence="8">
    <location>
        <position position="1"/>
    </location>
</feature>
<dbReference type="GO" id="GO:0007015">
    <property type="term" value="P:actin filament organization"/>
    <property type="evidence" value="ECO:0007669"/>
    <property type="project" value="InterPro"/>
</dbReference>